<feature type="region of interest" description="Disordered" evidence="3">
    <location>
        <begin position="247"/>
        <end position="274"/>
    </location>
</feature>
<name>A0A9J6EC95_RHIMP</name>
<gene>
    <name evidence="5" type="ORF">HPB51_020029</name>
</gene>
<dbReference type="PANTHER" id="PTHR13968">
    <property type="entry name" value="HETEROGENEOUS NUCLEAR RIBONUCLEOPROTEIN"/>
    <property type="match status" value="1"/>
</dbReference>
<proteinExistence type="predicted"/>
<dbReference type="Proteomes" id="UP000821866">
    <property type="component" value="Chromosome 3"/>
</dbReference>
<evidence type="ECO:0000256" key="3">
    <source>
        <dbReference type="SAM" id="MobiDB-lite"/>
    </source>
</evidence>
<sequence length="320" mass="35300">MELAPTGGMTRVGDQTNSSDPAAVNSRIFVGNLNTHVVSKEGVRRLFKRYGRIIGLSKHKGYAFVQYTDAYDACNAVLGEDGRTIAGKILDVNMVSEPKPHQVNHKRQNLAPDPFATLWQLDSPVKCARTEPLAFRPASAISSGNKVVAKKKLRTYAEPDILICGNCREVFPSLQKLLDHKRHRCRLRFTCRCHVVRLFPAESSPVIQLPVCVQCLARCGSWWELTCHFEATHGMYVYHHPLEAATNSDEHDQKSLQSDQAMASPNDDGGCEEAASVASDYQSDDWASIVVECANHGSNGAHSSSDEAMDGRYLKPAVMT</sequence>
<feature type="domain" description="RRM" evidence="4">
    <location>
        <begin position="26"/>
        <end position="97"/>
    </location>
</feature>
<protein>
    <recommendedName>
        <fullName evidence="4">RRM domain-containing protein</fullName>
    </recommendedName>
</protein>
<dbReference type="Pfam" id="PF00076">
    <property type="entry name" value="RRM_1"/>
    <property type="match status" value="1"/>
</dbReference>
<comment type="caution">
    <text evidence="5">The sequence shown here is derived from an EMBL/GenBank/DDBJ whole genome shotgun (WGS) entry which is preliminary data.</text>
</comment>
<dbReference type="Gene3D" id="3.30.70.330">
    <property type="match status" value="1"/>
</dbReference>
<reference evidence="5" key="1">
    <citation type="journal article" date="2020" name="Cell">
        <title>Large-Scale Comparative Analyses of Tick Genomes Elucidate Their Genetic Diversity and Vector Capacities.</title>
        <authorList>
            <consortium name="Tick Genome and Microbiome Consortium (TIGMIC)"/>
            <person name="Jia N."/>
            <person name="Wang J."/>
            <person name="Shi W."/>
            <person name="Du L."/>
            <person name="Sun Y."/>
            <person name="Zhan W."/>
            <person name="Jiang J.F."/>
            <person name="Wang Q."/>
            <person name="Zhang B."/>
            <person name="Ji P."/>
            <person name="Bell-Sakyi L."/>
            <person name="Cui X.M."/>
            <person name="Yuan T.T."/>
            <person name="Jiang B.G."/>
            <person name="Yang W.F."/>
            <person name="Lam T.T."/>
            <person name="Chang Q.C."/>
            <person name="Ding S.J."/>
            <person name="Wang X.J."/>
            <person name="Zhu J.G."/>
            <person name="Ruan X.D."/>
            <person name="Zhao L."/>
            <person name="Wei J.T."/>
            <person name="Ye R.Z."/>
            <person name="Que T.C."/>
            <person name="Du C.H."/>
            <person name="Zhou Y.H."/>
            <person name="Cheng J.X."/>
            <person name="Dai P.F."/>
            <person name="Guo W.B."/>
            <person name="Han X.H."/>
            <person name="Huang E.J."/>
            <person name="Li L.F."/>
            <person name="Wei W."/>
            <person name="Gao Y.C."/>
            <person name="Liu J.Z."/>
            <person name="Shao H.Z."/>
            <person name="Wang X."/>
            <person name="Wang C.C."/>
            <person name="Yang T.C."/>
            <person name="Huo Q.B."/>
            <person name="Li W."/>
            <person name="Chen H.Y."/>
            <person name="Chen S.E."/>
            <person name="Zhou L.G."/>
            <person name="Ni X.B."/>
            <person name="Tian J.H."/>
            <person name="Sheng Y."/>
            <person name="Liu T."/>
            <person name="Pan Y.S."/>
            <person name="Xia L.Y."/>
            <person name="Li J."/>
            <person name="Zhao F."/>
            <person name="Cao W.C."/>
        </authorList>
    </citation>
    <scope>NUCLEOTIDE SEQUENCE</scope>
    <source>
        <strain evidence="5">Rmic-2018</strain>
    </source>
</reference>
<dbReference type="SUPFAM" id="SSF54928">
    <property type="entry name" value="RNA-binding domain, RBD"/>
    <property type="match status" value="1"/>
</dbReference>
<dbReference type="VEuPathDB" id="VectorBase:LOC119164803"/>
<dbReference type="EMBL" id="JABSTU010000005">
    <property type="protein sequence ID" value="KAH8031693.1"/>
    <property type="molecule type" value="Genomic_DNA"/>
</dbReference>
<dbReference type="InterPro" id="IPR012677">
    <property type="entry name" value="Nucleotide-bd_a/b_plait_sf"/>
</dbReference>
<dbReference type="PROSITE" id="PS50102">
    <property type="entry name" value="RRM"/>
    <property type="match status" value="1"/>
</dbReference>
<dbReference type="InterPro" id="IPR035979">
    <property type="entry name" value="RBD_domain_sf"/>
</dbReference>
<dbReference type="FunFam" id="3.30.70.330:FF:000431">
    <property type="entry name" value="Heterogeneous nuclear ribonucleoprotein C"/>
    <property type="match status" value="1"/>
</dbReference>
<dbReference type="AlphaFoldDB" id="A0A9J6EC95"/>
<organism evidence="5 6">
    <name type="scientific">Rhipicephalus microplus</name>
    <name type="common">Cattle tick</name>
    <name type="synonym">Boophilus microplus</name>
    <dbReference type="NCBI Taxonomy" id="6941"/>
    <lineage>
        <taxon>Eukaryota</taxon>
        <taxon>Metazoa</taxon>
        <taxon>Ecdysozoa</taxon>
        <taxon>Arthropoda</taxon>
        <taxon>Chelicerata</taxon>
        <taxon>Arachnida</taxon>
        <taxon>Acari</taxon>
        <taxon>Parasitiformes</taxon>
        <taxon>Ixodida</taxon>
        <taxon>Ixodoidea</taxon>
        <taxon>Ixodidae</taxon>
        <taxon>Rhipicephalinae</taxon>
        <taxon>Rhipicephalus</taxon>
        <taxon>Boophilus</taxon>
    </lineage>
</organism>
<evidence type="ECO:0000256" key="2">
    <source>
        <dbReference type="PROSITE-ProRule" id="PRU00176"/>
    </source>
</evidence>
<dbReference type="InterPro" id="IPR000504">
    <property type="entry name" value="RRM_dom"/>
</dbReference>
<evidence type="ECO:0000313" key="5">
    <source>
        <dbReference type="EMBL" id="KAH8031693.1"/>
    </source>
</evidence>
<accession>A0A9J6EC95</accession>
<dbReference type="PANTHER" id="PTHR13968:SF26">
    <property type="entry name" value="RRM DOMAIN-CONTAINING PROTEIN"/>
    <property type="match status" value="1"/>
</dbReference>
<evidence type="ECO:0000256" key="1">
    <source>
        <dbReference type="ARBA" id="ARBA00022884"/>
    </source>
</evidence>
<dbReference type="GO" id="GO:0003723">
    <property type="term" value="F:RNA binding"/>
    <property type="evidence" value="ECO:0007669"/>
    <property type="project" value="UniProtKB-UniRule"/>
</dbReference>
<keyword evidence="6" id="KW-1185">Reference proteome</keyword>
<keyword evidence="1 2" id="KW-0694">RNA-binding</keyword>
<reference evidence="5" key="2">
    <citation type="submission" date="2021-09" db="EMBL/GenBank/DDBJ databases">
        <authorList>
            <person name="Jia N."/>
            <person name="Wang J."/>
            <person name="Shi W."/>
            <person name="Du L."/>
            <person name="Sun Y."/>
            <person name="Zhan W."/>
            <person name="Jiang J."/>
            <person name="Wang Q."/>
            <person name="Zhang B."/>
            <person name="Ji P."/>
            <person name="Sakyi L.B."/>
            <person name="Cui X."/>
            <person name="Yuan T."/>
            <person name="Jiang B."/>
            <person name="Yang W."/>
            <person name="Lam T.T.-Y."/>
            <person name="Chang Q."/>
            <person name="Ding S."/>
            <person name="Wang X."/>
            <person name="Zhu J."/>
            <person name="Ruan X."/>
            <person name="Zhao L."/>
            <person name="Wei J."/>
            <person name="Que T."/>
            <person name="Du C."/>
            <person name="Cheng J."/>
            <person name="Dai P."/>
            <person name="Han X."/>
            <person name="Huang E."/>
            <person name="Gao Y."/>
            <person name="Liu J."/>
            <person name="Shao H."/>
            <person name="Ye R."/>
            <person name="Li L."/>
            <person name="Wei W."/>
            <person name="Wang X."/>
            <person name="Wang C."/>
            <person name="Huo Q."/>
            <person name="Li W."/>
            <person name="Guo W."/>
            <person name="Chen H."/>
            <person name="Chen S."/>
            <person name="Zhou L."/>
            <person name="Zhou L."/>
            <person name="Ni X."/>
            <person name="Tian J."/>
            <person name="Zhou Y."/>
            <person name="Sheng Y."/>
            <person name="Liu T."/>
            <person name="Pan Y."/>
            <person name="Xia L."/>
            <person name="Li J."/>
            <person name="Zhao F."/>
            <person name="Cao W."/>
        </authorList>
    </citation>
    <scope>NUCLEOTIDE SEQUENCE</scope>
    <source>
        <strain evidence="5">Rmic-2018</strain>
        <tissue evidence="5">Larvae</tissue>
    </source>
</reference>
<dbReference type="SMART" id="SM00360">
    <property type="entry name" value="RRM"/>
    <property type="match status" value="1"/>
</dbReference>
<dbReference type="GO" id="GO:0005634">
    <property type="term" value="C:nucleus"/>
    <property type="evidence" value="ECO:0007669"/>
    <property type="project" value="TreeGrafter"/>
</dbReference>
<feature type="region of interest" description="Disordered" evidence="3">
    <location>
        <begin position="1"/>
        <end position="21"/>
    </location>
</feature>
<evidence type="ECO:0000313" key="6">
    <source>
        <dbReference type="Proteomes" id="UP000821866"/>
    </source>
</evidence>
<dbReference type="InterPro" id="IPR051186">
    <property type="entry name" value="RRM_HNRPC/RALY_subfam"/>
</dbReference>
<evidence type="ECO:0000259" key="4">
    <source>
        <dbReference type="PROSITE" id="PS50102"/>
    </source>
</evidence>